<protein>
    <recommendedName>
        <fullName evidence="4">POTRA domain-containing protein</fullName>
    </recommendedName>
</protein>
<accession>A0A6N9NGW2</accession>
<feature type="domain" description="POTRA" evidence="4">
    <location>
        <begin position="40"/>
        <end position="115"/>
    </location>
</feature>
<name>A0A6N9NGW2_9FLAO</name>
<evidence type="ECO:0000313" key="5">
    <source>
        <dbReference type="EMBL" id="NBG65143.1"/>
    </source>
</evidence>
<dbReference type="RefSeq" id="WP_160632002.1">
    <property type="nucleotide sequence ID" value="NZ_WWNE01000004.1"/>
</dbReference>
<dbReference type="Pfam" id="PF01103">
    <property type="entry name" value="Omp85"/>
    <property type="match status" value="1"/>
</dbReference>
<keyword evidence="3" id="KW-0732">Signal</keyword>
<dbReference type="Proteomes" id="UP000470771">
    <property type="component" value="Unassembled WGS sequence"/>
</dbReference>
<proteinExistence type="predicted"/>
<evidence type="ECO:0000313" key="6">
    <source>
        <dbReference type="Proteomes" id="UP000470771"/>
    </source>
</evidence>
<dbReference type="Pfam" id="PF07244">
    <property type="entry name" value="POTRA"/>
    <property type="match status" value="1"/>
</dbReference>
<reference evidence="5 6" key="1">
    <citation type="submission" date="2019-12" db="EMBL/GenBank/DDBJ databases">
        <authorList>
            <person name="Zhao J."/>
        </authorList>
    </citation>
    <scope>NUCLEOTIDE SEQUENCE [LARGE SCALE GENOMIC DNA]</scope>
    <source>
        <strain evidence="5 6">S-15</strain>
    </source>
</reference>
<comment type="caution">
    <text evidence="5">The sequence shown here is derived from an EMBL/GenBank/DDBJ whole genome shotgun (WGS) entry which is preliminary data.</text>
</comment>
<sequence length="475" mass="55425">MKQFLLLIILSCCFQFTYGQATELNELKTDSVQLDTNQTYVINSIVLIGNKKTRDYIILREIPVKKGDTLSGKKLTKELEQARKNILNTTLFHFASINLVEEKNQISIYVIVNERWYFFPFPILEIDDTNFNTWFETKDWNRINYGIYLTQRNIGGRDETMRFTFQLGFRERIKLSYSIPYINKKKTIGLNLSSSFLRRHEIAYISSNNKRLQVRDEDDYLYKNQTYGAAIHYRKKIFNKHTLILNYNNIHVTDTVVNLNPDYLSENKNRNEFLTLSYNFTRDRRDSKNYPLSGHYLSANIQKIGLGVFDHSMNYINTTLQVKKFGKLSDRFSLAGSLSSTFSYNKKTPYFLENGIGYGVGVRGYEYYVIDGQNVGLAKLQFRFSLLQPRVYRIGFIPSDKFSKMHFAIYSSIFSDLGYVDDRIGYPSNNLANTWLFGSGISLDFVTYYDLVLRTEFSFNKLGESGLFIHFVAPI</sequence>
<dbReference type="InterPro" id="IPR000184">
    <property type="entry name" value="Bac_surfAg_D15"/>
</dbReference>
<gene>
    <name evidence="5" type="ORF">GQN54_03385</name>
</gene>
<dbReference type="AlphaFoldDB" id="A0A6N9NGW2"/>
<dbReference type="GO" id="GO:0019867">
    <property type="term" value="C:outer membrane"/>
    <property type="evidence" value="ECO:0007669"/>
    <property type="project" value="InterPro"/>
</dbReference>
<keyword evidence="6" id="KW-1185">Reference proteome</keyword>
<comment type="subcellular location">
    <subcellularLocation>
        <location evidence="1">Membrane</location>
    </subcellularLocation>
</comment>
<feature type="signal peptide" evidence="3">
    <location>
        <begin position="1"/>
        <end position="21"/>
    </location>
</feature>
<evidence type="ECO:0000256" key="3">
    <source>
        <dbReference type="SAM" id="SignalP"/>
    </source>
</evidence>
<feature type="chain" id="PRO_5026794132" description="POTRA domain-containing protein" evidence="3">
    <location>
        <begin position="22"/>
        <end position="475"/>
    </location>
</feature>
<evidence type="ECO:0000256" key="2">
    <source>
        <dbReference type="ARBA" id="ARBA00023136"/>
    </source>
</evidence>
<dbReference type="Gene3D" id="3.10.20.310">
    <property type="entry name" value="membrane protein fhac"/>
    <property type="match status" value="1"/>
</dbReference>
<keyword evidence="2" id="KW-0472">Membrane</keyword>
<organism evidence="5 6">
    <name type="scientific">Acidiluteibacter ferrifornacis</name>
    <dbReference type="NCBI Taxonomy" id="2692424"/>
    <lineage>
        <taxon>Bacteria</taxon>
        <taxon>Pseudomonadati</taxon>
        <taxon>Bacteroidota</taxon>
        <taxon>Flavobacteriia</taxon>
        <taxon>Flavobacteriales</taxon>
        <taxon>Cryomorphaceae</taxon>
        <taxon>Acidiluteibacter</taxon>
    </lineage>
</organism>
<dbReference type="InterPro" id="IPR010827">
    <property type="entry name" value="BamA/TamA_POTRA"/>
</dbReference>
<dbReference type="PROSITE" id="PS51779">
    <property type="entry name" value="POTRA"/>
    <property type="match status" value="1"/>
</dbReference>
<dbReference type="EMBL" id="WWNE01000004">
    <property type="protein sequence ID" value="NBG65143.1"/>
    <property type="molecule type" value="Genomic_DNA"/>
</dbReference>
<dbReference type="Gene3D" id="2.40.160.50">
    <property type="entry name" value="membrane protein fhac: a member of the omp85/tpsb transporter family"/>
    <property type="match status" value="1"/>
</dbReference>
<dbReference type="InterPro" id="IPR034746">
    <property type="entry name" value="POTRA"/>
</dbReference>
<evidence type="ECO:0000259" key="4">
    <source>
        <dbReference type="PROSITE" id="PS51779"/>
    </source>
</evidence>
<evidence type="ECO:0000256" key="1">
    <source>
        <dbReference type="ARBA" id="ARBA00004370"/>
    </source>
</evidence>